<feature type="chain" id="PRO_5037575173" evidence="2">
    <location>
        <begin position="26"/>
        <end position="147"/>
    </location>
</feature>
<evidence type="ECO:0000256" key="2">
    <source>
        <dbReference type="SAM" id="SignalP"/>
    </source>
</evidence>
<keyword evidence="1" id="KW-0472">Membrane</keyword>
<evidence type="ECO:0000256" key="1">
    <source>
        <dbReference type="SAM" id="Phobius"/>
    </source>
</evidence>
<dbReference type="Proteomes" id="UP000637643">
    <property type="component" value="Unassembled WGS sequence"/>
</dbReference>
<feature type="transmembrane region" description="Helical" evidence="1">
    <location>
        <begin position="92"/>
        <end position="115"/>
    </location>
</feature>
<keyword evidence="1" id="KW-1133">Transmembrane helix</keyword>
<keyword evidence="1" id="KW-0812">Transmembrane</keyword>
<name>A0A917D154_9BACL</name>
<keyword evidence="2" id="KW-0732">Signal</keyword>
<sequence length="147" mass="17011">MKIKKTWTLLLVLFSMFVMPMMAYADDNPITKIKEKLKFNWKVLDGLDFVFTPIGLFISLITIATLIFVVVRVIMKLVKISTGKGTIKDKWFWIEAGILVFIVFLFISGAFFSFLENVYNWTSTQDLGETVEKTSFIQLLDDTRKFS</sequence>
<keyword evidence="4" id="KW-1185">Reference proteome</keyword>
<comment type="caution">
    <text evidence="3">The sequence shown here is derived from an EMBL/GenBank/DDBJ whole genome shotgun (WGS) entry which is preliminary data.</text>
</comment>
<reference evidence="3" key="2">
    <citation type="submission" date="2020-09" db="EMBL/GenBank/DDBJ databases">
        <authorList>
            <person name="Sun Q."/>
            <person name="Zhou Y."/>
        </authorList>
    </citation>
    <scope>NUCLEOTIDE SEQUENCE</scope>
    <source>
        <strain evidence="3">CGMCC 1.16134</strain>
    </source>
</reference>
<reference evidence="3" key="1">
    <citation type="journal article" date="2014" name="Int. J. Syst. Evol. Microbiol.">
        <title>Complete genome sequence of Corynebacterium casei LMG S-19264T (=DSM 44701T), isolated from a smear-ripened cheese.</title>
        <authorList>
            <consortium name="US DOE Joint Genome Institute (JGI-PGF)"/>
            <person name="Walter F."/>
            <person name="Albersmeier A."/>
            <person name="Kalinowski J."/>
            <person name="Ruckert C."/>
        </authorList>
    </citation>
    <scope>NUCLEOTIDE SEQUENCE</scope>
    <source>
        <strain evidence="3">CGMCC 1.16134</strain>
    </source>
</reference>
<feature type="signal peptide" evidence="2">
    <location>
        <begin position="1"/>
        <end position="25"/>
    </location>
</feature>
<evidence type="ECO:0000313" key="3">
    <source>
        <dbReference type="EMBL" id="GGG06375.1"/>
    </source>
</evidence>
<organism evidence="3 4">
    <name type="scientific">Paenibacillus albidus</name>
    <dbReference type="NCBI Taxonomy" id="2041023"/>
    <lineage>
        <taxon>Bacteria</taxon>
        <taxon>Bacillati</taxon>
        <taxon>Bacillota</taxon>
        <taxon>Bacilli</taxon>
        <taxon>Bacillales</taxon>
        <taxon>Paenibacillaceae</taxon>
        <taxon>Paenibacillus</taxon>
    </lineage>
</organism>
<accession>A0A917D154</accession>
<feature type="transmembrane region" description="Helical" evidence="1">
    <location>
        <begin position="49"/>
        <end position="71"/>
    </location>
</feature>
<dbReference type="AlphaFoldDB" id="A0A917D154"/>
<evidence type="ECO:0000313" key="4">
    <source>
        <dbReference type="Proteomes" id="UP000637643"/>
    </source>
</evidence>
<protein>
    <submittedName>
        <fullName evidence="3">Uncharacterized protein</fullName>
    </submittedName>
</protein>
<proteinExistence type="predicted"/>
<dbReference type="EMBL" id="BMKR01000040">
    <property type="protein sequence ID" value="GGG06375.1"/>
    <property type="molecule type" value="Genomic_DNA"/>
</dbReference>
<gene>
    <name evidence="3" type="ORF">GCM10010912_58720</name>
</gene>